<proteinExistence type="predicted"/>
<sequence>MKKFVCGLLVGVIISGLVGVYAVNQIYDNPYSIYVNGEQKQIQGYNIDGYSYFKLRDIAQATNKFNVDFQNDNVIIDTSKGYSEENKQPEQLKIDEKKIYCDYLNNVEKIEVLNHPAGDTTEYISVNDLLYYMTDVNNDGVQDLAFSSKNYPNNGLGILTIDNNRVTELITPSIIPYSAGSETCTLAMYDNKYGIFKHRENSADDFVFTTIVGKSKFNTTLSGYHHEDIGYIINNENVGELNWWSIFNNIIPVKFYGFDSLVSTSSEYSGEEPDDIIYYDYGNNSWAPDYGAYSGLKYGINNLESIIDYTEKQLVSNSSVITYEYVYNEKQINSYIELLMSIGFSRRYLENDLFVYQEKFPILMYKKSDIVLSKNGNYITINNSPDYEKVFVSTSPGKSPEDIIKEAQNNIDKLYL</sequence>
<accession>A0A2K9P3U8</accession>
<gene>
    <name evidence="1" type="ORF">B9O19_01783</name>
</gene>
<reference evidence="1 2" key="1">
    <citation type="submission" date="2017-04" db="EMBL/GenBank/DDBJ databases">
        <title>Monoglobus pectinilyticus 14 draft genome.</title>
        <authorList>
            <person name="Kim C."/>
            <person name="Rosendale D.I."/>
            <person name="Kelly W.J."/>
            <person name="Tannock G.W."/>
            <person name="Patchett M.L."/>
            <person name="Jordens J.Z."/>
        </authorList>
    </citation>
    <scope>NUCLEOTIDE SEQUENCE [LARGE SCALE GENOMIC DNA]</scope>
    <source>
        <strain evidence="1 2">14</strain>
    </source>
</reference>
<name>A0A2K9P3U8_9FIRM</name>
<evidence type="ECO:0000313" key="1">
    <source>
        <dbReference type="EMBL" id="AUO19937.1"/>
    </source>
</evidence>
<dbReference type="Proteomes" id="UP000235589">
    <property type="component" value="Chromosome"/>
</dbReference>
<dbReference type="KEGG" id="mpec:B9O19_01783"/>
<dbReference type="EMBL" id="CP020991">
    <property type="protein sequence ID" value="AUO19937.1"/>
    <property type="molecule type" value="Genomic_DNA"/>
</dbReference>
<evidence type="ECO:0008006" key="3">
    <source>
        <dbReference type="Google" id="ProtNLM"/>
    </source>
</evidence>
<organism evidence="1 2">
    <name type="scientific">Monoglobus pectinilyticus</name>
    <dbReference type="NCBI Taxonomy" id="1981510"/>
    <lineage>
        <taxon>Bacteria</taxon>
        <taxon>Bacillati</taxon>
        <taxon>Bacillota</taxon>
        <taxon>Clostridia</taxon>
        <taxon>Monoglobales</taxon>
        <taxon>Monoglobaceae</taxon>
        <taxon>Monoglobus</taxon>
    </lineage>
</organism>
<dbReference type="RefSeq" id="WP_102366096.1">
    <property type="nucleotide sequence ID" value="NZ_CP020991.1"/>
</dbReference>
<dbReference type="GeneID" id="98063164"/>
<keyword evidence="2" id="KW-1185">Reference proteome</keyword>
<dbReference type="AlphaFoldDB" id="A0A2K9P3U8"/>
<dbReference type="OrthoDB" id="1864213at2"/>
<protein>
    <recommendedName>
        <fullName evidence="3">Copper amine oxidase-like domain-containing protein</fullName>
    </recommendedName>
</protein>
<evidence type="ECO:0000313" key="2">
    <source>
        <dbReference type="Proteomes" id="UP000235589"/>
    </source>
</evidence>